<reference evidence="1 2" key="1">
    <citation type="submission" date="2017-10" db="EMBL/GenBank/DDBJ databases">
        <title>Bacillus sp. nov., a halophilic bacterium isolated from a Keqin Lake.</title>
        <authorList>
            <person name="Wang H."/>
        </authorList>
    </citation>
    <scope>NUCLEOTIDE SEQUENCE [LARGE SCALE GENOMIC DNA]</scope>
    <source>
        <strain evidence="1 2">KQ-12</strain>
    </source>
</reference>
<dbReference type="Gene3D" id="1.10.287.1100">
    <property type="entry name" value="Sporulation inhibitor A"/>
    <property type="match status" value="1"/>
</dbReference>
<keyword evidence="2" id="KW-1185">Reference proteome</keyword>
<dbReference type="SUPFAM" id="SSF100985">
    <property type="entry name" value="Sporulation inhibitor Sda"/>
    <property type="match status" value="1"/>
</dbReference>
<evidence type="ECO:0000313" key="2">
    <source>
        <dbReference type="Proteomes" id="UP000248214"/>
    </source>
</evidence>
<name>A0A323TH80_9BACI</name>
<comment type="caution">
    <text evidence="1">The sequence shown here is derived from an EMBL/GenBank/DDBJ whole genome shotgun (WGS) entry which is preliminary data.</text>
</comment>
<dbReference type="Proteomes" id="UP000248214">
    <property type="component" value="Unassembled WGS sequence"/>
</dbReference>
<organism evidence="1 2">
    <name type="scientific">Salipaludibacillus keqinensis</name>
    <dbReference type="NCBI Taxonomy" id="2045207"/>
    <lineage>
        <taxon>Bacteria</taxon>
        <taxon>Bacillati</taxon>
        <taxon>Bacillota</taxon>
        <taxon>Bacilli</taxon>
        <taxon>Bacillales</taxon>
        <taxon>Bacillaceae</taxon>
    </lineage>
</organism>
<dbReference type="Pfam" id="PF08970">
    <property type="entry name" value="Sda"/>
    <property type="match status" value="1"/>
</dbReference>
<dbReference type="AlphaFoldDB" id="A0A323TH80"/>
<accession>A0A323TH80</accession>
<dbReference type="InterPro" id="IPR036916">
    <property type="entry name" value="Sda_sf"/>
</dbReference>
<dbReference type="InterPro" id="IPR015064">
    <property type="entry name" value="Sda"/>
</dbReference>
<protein>
    <submittedName>
        <fullName evidence="1">Sporulation histidine kinase inhibitor Sda</fullName>
    </submittedName>
</protein>
<gene>
    <name evidence="1" type="ORF">CR194_17235</name>
</gene>
<sequence>MFHKGVRSLNKLTDDLLLEIYKRAIELELDGQFIQILKDELNKRGLLLKE</sequence>
<proteinExistence type="predicted"/>
<dbReference type="EMBL" id="PDOD01000005">
    <property type="protein sequence ID" value="PYZ91943.1"/>
    <property type="molecule type" value="Genomic_DNA"/>
</dbReference>
<evidence type="ECO:0000313" key="1">
    <source>
        <dbReference type="EMBL" id="PYZ91943.1"/>
    </source>
</evidence>